<proteinExistence type="predicted"/>
<protein>
    <submittedName>
        <fullName evidence="2">GNAT family N-acetyltransferase</fullName>
    </submittedName>
</protein>
<dbReference type="InterPro" id="IPR038740">
    <property type="entry name" value="BioF2-like_GNAT_dom"/>
</dbReference>
<dbReference type="STRING" id="863227.GCA_000373005_02891"/>
<dbReference type="Gene3D" id="3.40.630.30">
    <property type="match status" value="1"/>
</dbReference>
<dbReference type="AlphaFoldDB" id="A0A2N7X6X1"/>
<feature type="domain" description="BioF2-like acetyltransferase" evidence="1">
    <location>
        <begin position="155"/>
        <end position="285"/>
    </location>
</feature>
<dbReference type="OrthoDB" id="9808687at2"/>
<evidence type="ECO:0000313" key="3">
    <source>
        <dbReference type="Proteomes" id="UP000235777"/>
    </source>
</evidence>
<dbReference type="SUPFAM" id="SSF55729">
    <property type="entry name" value="Acyl-CoA N-acyltransferases (Nat)"/>
    <property type="match status" value="1"/>
</dbReference>
<dbReference type="RefSeq" id="WP_018441464.1">
    <property type="nucleotide sequence ID" value="NZ_KB890176.1"/>
</dbReference>
<keyword evidence="2" id="KW-0808">Transferase</keyword>
<dbReference type="InterPro" id="IPR016181">
    <property type="entry name" value="Acyl_CoA_acyltransferase"/>
</dbReference>
<dbReference type="EMBL" id="PNYC01000003">
    <property type="protein sequence ID" value="PMS37508.1"/>
    <property type="molecule type" value="Genomic_DNA"/>
</dbReference>
<dbReference type="GO" id="GO:0016740">
    <property type="term" value="F:transferase activity"/>
    <property type="evidence" value="ECO:0007669"/>
    <property type="project" value="UniProtKB-KW"/>
</dbReference>
<evidence type="ECO:0000313" key="2">
    <source>
        <dbReference type="EMBL" id="PMS37508.1"/>
    </source>
</evidence>
<sequence length="318" mass="35113">MTIEVIPYSEASAQEWDRLCTASVNGTLLHTRRFLSYHGERFQDASVILHDAGRIVAVLPAAIRREQPEAVVSHPGATYGGIVHDGWLAGARMCEALAAVAEHFRRQGFRSLAYRPVPYIYATSPAQDDLYALARLGAVRERCDLSCSIDLVCRRAVTERRRRGLKRASKAASISDDAGLIPAFWAVLEDNLARKYGATAVHSVDEIRLLQARFPSTIRLCCALVEGRVEAGIVMFNSANVWHAQYIASSERGYELSLLDAVFEAAITQAARSGARYFDFGTSNEANGTVLNDGLYRFKHEFGGGGVAYEFYRLELSE</sequence>
<organism evidence="2 3">
    <name type="scientific">Trinickia symbiotica</name>
    <dbReference type="NCBI Taxonomy" id="863227"/>
    <lineage>
        <taxon>Bacteria</taxon>
        <taxon>Pseudomonadati</taxon>
        <taxon>Pseudomonadota</taxon>
        <taxon>Betaproteobacteria</taxon>
        <taxon>Burkholderiales</taxon>
        <taxon>Burkholderiaceae</taxon>
        <taxon>Trinickia</taxon>
    </lineage>
</organism>
<name>A0A2N7X6X1_9BURK</name>
<gene>
    <name evidence="2" type="ORF">C0Z20_05915</name>
</gene>
<dbReference type="Proteomes" id="UP000235777">
    <property type="component" value="Unassembled WGS sequence"/>
</dbReference>
<dbReference type="Pfam" id="PF13480">
    <property type="entry name" value="Acetyltransf_6"/>
    <property type="match status" value="1"/>
</dbReference>
<comment type="caution">
    <text evidence="2">The sequence shown here is derived from an EMBL/GenBank/DDBJ whole genome shotgun (WGS) entry which is preliminary data.</text>
</comment>
<keyword evidence="3" id="KW-1185">Reference proteome</keyword>
<reference evidence="2 3" key="1">
    <citation type="submission" date="2018-01" db="EMBL/GenBank/DDBJ databases">
        <title>Whole genome analyses suggest that Burkholderia sensu lato contains two further novel genera in the rhizoxinica-symbiotica group Mycetohabitans gen. nov., and Trinickia gen. nov.: implications for the evolution of diazotrophy and nodulation in the Burkholderiaceae.</title>
        <authorList>
            <person name="Estrada-de los Santos P."/>
            <person name="Palmer M."/>
            <person name="Chavez-Ramirez B."/>
            <person name="Beukes C."/>
            <person name="Steenkamp E.T."/>
            <person name="Hirsch A.M."/>
            <person name="Manyaka P."/>
            <person name="Maluk M."/>
            <person name="Lafos M."/>
            <person name="Crook M."/>
            <person name="Gross E."/>
            <person name="Simon M.F."/>
            <person name="Bueno dos Reis Junior F."/>
            <person name="Poole P.S."/>
            <person name="Venter S.N."/>
            <person name="James E.K."/>
        </authorList>
    </citation>
    <scope>NUCLEOTIDE SEQUENCE [LARGE SCALE GENOMIC DNA]</scope>
    <source>
        <strain evidence="2 3">JPY 581</strain>
    </source>
</reference>
<evidence type="ECO:0000259" key="1">
    <source>
        <dbReference type="Pfam" id="PF13480"/>
    </source>
</evidence>
<accession>A0A2N7X6X1</accession>